<keyword evidence="5" id="KW-1185">Reference proteome</keyword>
<dbReference type="InterPro" id="IPR002656">
    <property type="entry name" value="Acyl_transf_3_dom"/>
</dbReference>
<sequence>MPSPENRATGNPRRTRRPAPRVDSTAFAGARAIAAWWVVFSHSADWLFSVLPELSWLAPLAHTGLAVDVFFVLSGYSIARAYLHRQWTWPAYGRYLRNRVARIYPAHVAVLFAFVLLYVGGAMVGIAAEDGAFPPIGLLAELTLTRAWFGDALWWNPPAWSLSAQFLTFILFPVIALAFRGRMRGSVPVIALSIGLVCATTIAAAVAPSAMNGMAPPAVRVLCCFVLGICVAEWTAALPVTRRAAWVAAGGAAGLVGAAITLEPGAPRAWAAITFAGIIVGGLAVASPRSTAVLRSRPARFLGQLSFSTYLVHVFVLILLAKAITPSAVGGLPLLLRAPIILAWFGSILAASWLLHALVEVPWHRRLAALRTSRAVHADGSTTGG</sequence>
<gene>
    <name evidence="4" type="ORF">EDD42_3703</name>
</gene>
<feature type="transmembrane region" description="Helical" evidence="2">
    <location>
        <begin position="21"/>
        <end position="40"/>
    </location>
</feature>
<name>A0A3N2C7U7_9MICO</name>
<feature type="transmembrane region" description="Helical" evidence="2">
    <location>
        <begin position="186"/>
        <end position="206"/>
    </location>
</feature>
<evidence type="ECO:0000313" key="5">
    <source>
        <dbReference type="Proteomes" id="UP000266915"/>
    </source>
</evidence>
<feature type="transmembrane region" description="Helical" evidence="2">
    <location>
        <begin position="268"/>
        <end position="286"/>
    </location>
</feature>
<dbReference type="PANTHER" id="PTHR23028:SF53">
    <property type="entry name" value="ACYL_TRANSF_3 DOMAIN-CONTAINING PROTEIN"/>
    <property type="match status" value="1"/>
</dbReference>
<dbReference type="PANTHER" id="PTHR23028">
    <property type="entry name" value="ACETYLTRANSFERASE"/>
    <property type="match status" value="1"/>
</dbReference>
<dbReference type="Pfam" id="PF01757">
    <property type="entry name" value="Acyl_transf_3"/>
    <property type="match status" value="1"/>
</dbReference>
<organism evidence="4 5">
    <name type="scientific">Plantibacter flavus</name>
    <dbReference type="NCBI Taxonomy" id="150123"/>
    <lineage>
        <taxon>Bacteria</taxon>
        <taxon>Bacillati</taxon>
        <taxon>Actinomycetota</taxon>
        <taxon>Actinomycetes</taxon>
        <taxon>Micrococcales</taxon>
        <taxon>Microbacteriaceae</taxon>
        <taxon>Plantibacter</taxon>
    </lineage>
</organism>
<feature type="domain" description="Acyltransferase 3" evidence="3">
    <location>
        <begin position="29"/>
        <end position="355"/>
    </location>
</feature>
<evidence type="ECO:0000259" key="3">
    <source>
        <dbReference type="Pfam" id="PF01757"/>
    </source>
</evidence>
<dbReference type="AlphaFoldDB" id="A0A3N2C7U7"/>
<feature type="transmembrane region" description="Helical" evidence="2">
    <location>
        <begin position="307"/>
        <end position="324"/>
    </location>
</feature>
<evidence type="ECO:0000256" key="2">
    <source>
        <dbReference type="SAM" id="Phobius"/>
    </source>
</evidence>
<feature type="transmembrane region" description="Helical" evidence="2">
    <location>
        <begin position="60"/>
        <end position="83"/>
    </location>
</feature>
<dbReference type="GO" id="GO:0009103">
    <property type="term" value="P:lipopolysaccharide biosynthetic process"/>
    <property type="evidence" value="ECO:0007669"/>
    <property type="project" value="TreeGrafter"/>
</dbReference>
<evidence type="ECO:0000313" key="4">
    <source>
        <dbReference type="EMBL" id="ROR83589.1"/>
    </source>
</evidence>
<feature type="transmembrane region" description="Helical" evidence="2">
    <location>
        <begin position="104"/>
        <end position="128"/>
    </location>
</feature>
<dbReference type="GO" id="GO:0016020">
    <property type="term" value="C:membrane"/>
    <property type="evidence" value="ECO:0007669"/>
    <property type="project" value="TreeGrafter"/>
</dbReference>
<keyword evidence="2" id="KW-0812">Transmembrane</keyword>
<feature type="transmembrane region" description="Helical" evidence="2">
    <location>
        <begin position="244"/>
        <end position="262"/>
    </location>
</feature>
<dbReference type="GO" id="GO:0016747">
    <property type="term" value="F:acyltransferase activity, transferring groups other than amino-acyl groups"/>
    <property type="evidence" value="ECO:0007669"/>
    <property type="project" value="InterPro"/>
</dbReference>
<feature type="transmembrane region" description="Helical" evidence="2">
    <location>
        <begin position="218"/>
        <end position="237"/>
    </location>
</feature>
<proteinExistence type="predicted"/>
<keyword evidence="2" id="KW-1133">Transmembrane helix</keyword>
<dbReference type="InterPro" id="IPR050879">
    <property type="entry name" value="Acyltransferase_3"/>
</dbReference>
<feature type="transmembrane region" description="Helical" evidence="2">
    <location>
        <begin position="159"/>
        <end position="179"/>
    </location>
</feature>
<comment type="caution">
    <text evidence="4">The sequence shown here is derived from an EMBL/GenBank/DDBJ whole genome shotgun (WGS) entry which is preliminary data.</text>
</comment>
<evidence type="ECO:0000256" key="1">
    <source>
        <dbReference type="SAM" id="MobiDB-lite"/>
    </source>
</evidence>
<feature type="region of interest" description="Disordered" evidence="1">
    <location>
        <begin position="1"/>
        <end position="22"/>
    </location>
</feature>
<keyword evidence="2" id="KW-0472">Membrane</keyword>
<dbReference type="RefSeq" id="WP_159453352.1">
    <property type="nucleotide sequence ID" value="NZ_FXAP01000002.1"/>
</dbReference>
<protein>
    <submittedName>
        <fullName evidence="4">Peptidoglycan/LPS O-acetylase OafA/YrhL</fullName>
    </submittedName>
</protein>
<feature type="transmembrane region" description="Helical" evidence="2">
    <location>
        <begin position="336"/>
        <end position="359"/>
    </location>
</feature>
<accession>A0A3N2C7U7</accession>
<dbReference type="EMBL" id="RKHL01000001">
    <property type="protein sequence ID" value="ROR83589.1"/>
    <property type="molecule type" value="Genomic_DNA"/>
</dbReference>
<dbReference type="Proteomes" id="UP000266915">
    <property type="component" value="Unassembled WGS sequence"/>
</dbReference>
<reference evidence="4 5" key="1">
    <citation type="submission" date="2018-11" db="EMBL/GenBank/DDBJ databases">
        <title>Sequencing the genomes of 1000 actinobacteria strains.</title>
        <authorList>
            <person name="Klenk H.-P."/>
        </authorList>
    </citation>
    <scope>NUCLEOTIDE SEQUENCE [LARGE SCALE GENOMIC DNA]</scope>
    <source>
        <strain evidence="4 5">DSM 14012</strain>
    </source>
</reference>